<accession>A0A0L0UYV6</accession>
<protein>
    <submittedName>
        <fullName evidence="2">Uncharacterized protein</fullName>
    </submittedName>
</protein>
<name>A0A0L0UYV6_9BASI</name>
<feature type="compositionally biased region" description="Basic residues" evidence="1">
    <location>
        <begin position="139"/>
        <end position="150"/>
    </location>
</feature>
<evidence type="ECO:0000256" key="1">
    <source>
        <dbReference type="SAM" id="MobiDB-lite"/>
    </source>
</evidence>
<feature type="region of interest" description="Disordered" evidence="1">
    <location>
        <begin position="352"/>
        <end position="374"/>
    </location>
</feature>
<feature type="compositionally biased region" description="Low complexity" evidence="1">
    <location>
        <begin position="358"/>
        <end position="371"/>
    </location>
</feature>
<organism evidence="2 3">
    <name type="scientific">Puccinia striiformis f. sp. tritici PST-78</name>
    <dbReference type="NCBI Taxonomy" id="1165861"/>
    <lineage>
        <taxon>Eukaryota</taxon>
        <taxon>Fungi</taxon>
        <taxon>Dikarya</taxon>
        <taxon>Basidiomycota</taxon>
        <taxon>Pucciniomycotina</taxon>
        <taxon>Pucciniomycetes</taxon>
        <taxon>Pucciniales</taxon>
        <taxon>Pucciniaceae</taxon>
        <taxon>Puccinia</taxon>
    </lineage>
</organism>
<evidence type="ECO:0000313" key="3">
    <source>
        <dbReference type="Proteomes" id="UP000054564"/>
    </source>
</evidence>
<reference evidence="3" key="1">
    <citation type="submission" date="2014-03" db="EMBL/GenBank/DDBJ databases">
        <title>The Genome Sequence of Puccinia striiformis f. sp. tritici PST-78.</title>
        <authorList>
            <consortium name="The Broad Institute Genome Sequencing Platform"/>
            <person name="Cuomo C."/>
            <person name="Hulbert S."/>
            <person name="Chen X."/>
            <person name="Walker B."/>
            <person name="Young S.K."/>
            <person name="Zeng Q."/>
            <person name="Gargeya S."/>
            <person name="Fitzgerald M."/>
            <person name="Haas B."/>
            <person name="Abouelleil A."/>
            <person name="Alvarado L."/>
            <person name="Arachchi H.M."/>
            <person name="Berlin A.M."/>
            <person name="Chapman S.B."/>
            <person name="Goldberg J."/>
            <person name="Griggs A."/>
            <person name="Gujja S."/>
            <person name="Hansen M."/>
            <person name="Howarth C."/>
            <person name="Imamovic A."/>
            <person name="Larimer J."/>
            <person name="McCowan C."/>
            <person name="Montmayeur A."/>
            <person name="Murphy C."/>
            <person name="Neiman D."/>
            <person name="Pearson M."/>
            <person name="Priest M."/>
            <person name="Roberts A."/>
            <person name="Saif S."/>
            <person name="Shea T."/>
            <person name="Sisk P."/>
            <person name="Sykes S."/>
            <person name="Wortman J."/>
            <person name="Nusbaum C."/>
            <person name="Birren B."/>
        </authorList>
    </citation>
    <scope>NUCLEOTIDE SEQUENCE [LARGE SCALE GENOMIC DNA]</scope>
    <source>
        <strain evidence="3">race PST-78</strain>
    </source>
</reference>
<keyword evidence="3" id="KW-1185">Reference proteome</keyword>
<feature type="region of interest" description="Disordered" evidence="1">
    <location>
        <begin position="129"/>
        <end position="153"/>
    </location>
</feature>
<evidence type="ECO:0000313" key="2">
    <source>
        <dbReference type="EMBL" id="KNE92091.1"/>
    </source>
</evidence>
<gene>
    <name evidence="2" type="ORF">PSTG_14522</name>
</gene>
<proteinExistence type="predicted"/>
<sequence length="463" mass="53057">MNFNSSAQQQPQPPMESIPILEEHLRKLQSLVESISQVRYQTLPTLINNLQRPIQACNPKSNVADGLDAIQEYWKSDSQDLVNSVKNLRLQAINSQDAMKYVRATTHINAHLSPEDRQKALQETELINEKAKHEGLQKNKTRSSLSRRSKSTTGPIIEQHMIEAELSKRKKLKQQIKLRSVLFPVKLSTTTTIPVKNLEDCIHRINRFNGLSSDHLIFVSENQILLKDVMRVFLVFQPPSPHSQKHCQKNDIPNLIIERAFCFGLTESPTTHFQRSSFGLIRSINRCINHYINQYFQSDHDPTNKNSSTNLWLICSLLSSYKDFFRTEISSSSSLPSRSRVEATVGSTYQSRMTTVGSSSQLNQQQQQQSQKNGDVAGLNVYRSQKNHRDNNNHAFLTWRRWKIDHTTTSPEEDKLIPSDRINPEQTVRTTHTDEVVDQNHPDPDGLHEILSGGQWIKIPEIN</sequence>
<dbReference type="Proteomes" id="UP000054564">
    <property type="component" value="Unassembled WGS sequence"/>
</dbReference>
<dbReference type="OrthoDB" id="2500136at2759"/>
<comment type="caution">
    <text evidence="2">The sequence shown here is derived from an EMBL/GenBank/DDBJ whole genome shotgun (WGS) entry which is preliminary data.</text>
</comment>
<dbReference type="EMBL" id="AJIL01000176">
    <property type="protein sequence ID" value="KNE92091.1"/>
    <property type="molecule type" value="Genomic_DNA"/>
</dbReference>
<dbReference type="AlphaFoldDB" id="A0A0L0UYV6"/>